<accession>A0A8S9FHC3</accession>
<name>A0A8S9FHC3_BRACR</name>
<evidence type="ECO:0000313" key="2">
    <source>
        <dbReference type="EMBL" id="KAF2551048.1"/>
    </source>
</evidence>
<dbReference type="Proteomes" id="UP000712600">
    <property type="component" value="Unassembled WGS sequence"/>
</dbReference>
<gene>
    <name evidence="2" type="ORF">F2Q68_00034520</name>
    <name evidence="3" type="ORF">F2Q69_00053308</name>
    <name evidence="1" type="ORF">F2Q70_00030039</name>
</gene>
<dbReference type="EMBL" id="QGKY02002305">
    <property type="protein sequence ID" value="KAF2533010.1"/>
    <property type="molecule type" value="Genomic_DNA"/>
</dbReference>
<organism evidence="1">
    <name type="scientific">Brassica cretica</name>
    <name type="common">Mustard</name>
    <dbReference type="NCBI Taxonomy" id="69181"/>
    <lineage>
        <taxon>Eukaryota</taxon>
        <taxon>Viridiplantae</taxon>
        <taxon>Streptophyta</taxon>
        <taxon>Embryophyta</taxon>
        <taxon>Tracheophyta</taxon>
        <taxon>Spermatophyta</taxon>
        <taxon>Magnoliopsida</taxon>
        <taxon>eudicotyledons</taxon>
        <taxon>Gunneridae</taxon>
        <taxon>Pentapetalae</taxon>
        <taxon>rosids</taxon>
        <taxon>malvids</taxon>
        <taxon>Brassicales</taxon>
        <taxon>Brassicaceae</taxon>
        <taxon>Brassiceae</taxon>
        <taxon>Brassica</taxon>
    </lineage>
</organism>
<dbReference type="AlphaFoldDB" id="A0A8S9FHC3"/>
<reference evidence="3" key="2">
    <citation type="submission" date="2019-12" db="EMBL/GenBank/DDBJ databases">
        <title>Genome sequencing and annotation of Brassica cretica.</title>
        <authorList>
            <person name="Studholme D.J."/>
            <person name="Sarris P."/>
        </authorList>
    </citation>
    <scope>NUCLEOTIDE SEQUENCE</scope>
    <source>
        <strain evidence="3">PFS-109/04</strain>
        <tissue evidence="3">Leaf</tissue>
    </source>
</reference>
<protein>
    <submittedName>
        <fullName evidence="1">Uncharacterized protein</fullName>
    </submittedName>
</protein>
<dbReference type="Proteomes" id="UP000712281">
    <property type="component" value="Unassembled WGS sequence"/>
</dbReference>
<sequence>MVSSSGILRTGVLSRGDPEAGVLPGVWRNSIPEYFPQQFSPYYSISSSNSGNNLRTQVNRSCSFAAGFPQAGHRSSSPAIPGSIRVGTVF</sequence>
<evidence type="ECO:0000313" key="1">
    <source>
        <dbReference type="EMBL" id="KAF2533010.1"/>
    </source>
</evidence>
<evidence type="ECO:0000313" key="3">
    <source>
        <dbReference type="EMBL" id="KAF3490217.1"/>
    </source>
</evidence>
<comment type="caution">
    <text evidence="1">The sequence shown here is derived from an EMBL/GenBank/DDBJ whole genome shotgun (WGS) entry which is preliminary data.</text>
</comment>
<proteinExistence type="predicted"/>
<dbReference type="EMBL" id="QGKW02001988">
    <property type="protein sequence ID" value="KAF2551048.1"/>
    <property type="molecule type" value="Genomic_DNA"/>
</dbReference>
<dbReference type="EMBL" id="QGKX02002183">
    <property type="protein sequence ID" value="KAF3490217.1"/>
    <property type="molecule type" value="Genomic_DNA"/>
</dbReference>
<reference evidence="1" key="1">
    <citation type="submission" date="2019-12" db="EMBL/GenBank/DDBJ databases">
        <title>Genome sequencing and annotation of Brassica cretica.</title>
        <authorList>
            <person name="Studholme D.J."/>
            <person name="Sarris P.F."/>
        </authorList>
    </citation>
    <scope>NUCLEOTIDE SEQUENCE</scope>
    <source>
        <strain evidence="2">PFS-001/15</strain>
        <strain evidence="1">PFS-102/07</strain>
        <tissue evidence="1">Leaf</tissue>
    </source>
</reference>